<protein>
    <submittedName>
        <fullName evidence="3">Uncharacterized protein</fullName>
    </submittedName>
</protein>
<accession>A0A1G2FV51</accession>
<evidence type="ECO:0000313" key="3">
    <source>
        <dbReference type="EMBL" id="OGZ41480.1"/>
    </source>
</evidence>
<reference evidence="3 4" key="1">
    <citation type="journal article" date="2016" name="Nat. Commun.">
        <title>Thousands of microbial genomes shed light on interconnected biogeochemical processes in an aquifer system.</title>
        <authorList>
            <person name="Anantharaman K."/>
            <person name="Brown C.T."/>
            <person name="Hug L.A."/>
            <person name="Sharon I."/>
            <person name="Castelle C.J."/>
            <person name="Probst A.J."/>
            <person name="Thomas B.C."/>
            <person name="Singh A."/>
            <person name="Wilkins M.J."/>
            <person name="Karaoz U."/>
            <person name="Brodie E.L."/>
            <person name="Williams K.H."/>
            <person name="Hubbard S.S."/>
            <person name="Banfield J.F."/>
        </authorList>
    </citation>
    <scope>NUCLEOTIDE SEQUENCE [LARGE SCALE GENOMIC DNA]</scope>
</reference>
<dbReference type="Proteomes" id="UP000176700">
    <property type="component" value="Unassembled WGS sequence"/>
</dbReference>
<gene>
    <name evidence="3" type="ORF">A2W41_04555</name>
</gene>
<sequence length="85" mass="9449">MNNNNKNLILVGIVTILLIGGVAFWFLSQKETEEPLEPIEEKGVVGTAKDISESVPEIQTNVGEEVPEINPLDRANPYKYTNPLR</sequence>
<evidence type="ECO:0000256" key="2">
    <source>
        <dbReference type="SAM" id="Phobius"/>
    </source>
</evidence>
<organism evidence="3 4">
    <name type="scientific">Candidatus Ryanbacteria bacterium RIFCSPHIGHO2_01_45_13</name>
    <dbReference type="NCBI Taxonomy" id="1802112"/>
    <lineage>
        <taxon>Bacteria</taxon>
        <taxon>Candidatus Ryaniibacteriota</taxon>
    </lineage>
</organism>
<keyword evidence="2" id="KW-1133">Transmembrane helix</keyword>
<feature type="transmembrane region" description="Helical" evidence="2">
    <location>
        <begin position="7"/>
        <end position="27"/>
    </location>
</feature>
<feature type="region of interest" description="Disordered" evidence="1">
    <location>
        <begin position="56"/>
        <end position="85"/>
    </location>
</feature>
<dbReference type="EMBL" id="MHNI01000029">
    <property type="protein sequence ID" value="OGZ41480.1"/>
    <property type="molecule type" value="Genomic_DNA"/>
</dbReference>
<evidence type="ECO:0000313" key="4">
    <source>
        <dbReference type="Proteomes" id="UP000176700"/>
    </source>
</evidence>
<keyword evidence="2" id="KW-0812">Transmembrane</keyword>
<dbReference type="AlphaFoldDB" id="A0A1G2FV51"/>
<name>A0A1G2FV51_9BACT</name>
<comment type="caution">
    <text evidence="3">The sequence shown here is derived from an EMBL/GenBank/DDBJ whole genome shotgun (WGS) entry which is preliminary data.</text>
</comment>
<proteinExistence type="predicted"/>
<keyword evidence="2" id="KW-0472">Membrane</keyword>
<evidence type="ECO:0000256" key="1">
    <source>
        <dbReference type="SAM" id="MobiDB-lite"/>
    </source>
</evidence>